<feature type="domain" description="N-acetyltransferase" evidence="1">
    <location>
        <begin position="18"/>
        <end position="181"/>
    </location>
</feature>
<dbReference type="AlphaFoldDB" id="A0A8J8M8R7"/>
<name>A0A8J8M8R7_9FIRM</name>
<dbReference type="Gene3D" id="3.40.630.30">
    <property type="match status" value="1"/>
</dbReference>
<evidence type="ECO:0000259" key="1">
    <source>
        <dbReference type="PROSITE" id="PS51186"/>
    </source>
</evidence>
<dbReference type="Pfam" id="PF13302">
    <property type="entry name" value="Acetyltransf_3"/>
    <property type="match status" value="1"/>
</dbReference>
<reference evidence="2 3" key="1">
    <citation type="submission" date="2020-07" db="EMBL/GenBank/DDBJ databases">
        <title>Vallitalea guaymasensis genome.</title>
        <authorList>
            <person name="Postec A."/>
        </authorList>
    </citation>
    <scope>NUCLEOTIDE SEQUENCE [LARGE SCALE GENOMIC DNA]</scope>
    <source>
        <strain evidence="2 3">Ra1766G1</strain>
    </source>
</reference>
<accession>A0A8J8M8R7</accession>
<gene>
    <name evidence="2" type="ORF">HYG85_05920</name>
</gene>
<proteinExistence type="predicted"/>
<evidence type="ECO:0000313" key="2">
    <source>
        <dbReference type="EMBL" id="QUH28487.1"/>
    </source>
</evidence>
<dbReference type="KEGG" id="vgu:HYG85_05920"/>
<dbReference type="PANTHER" id="PTHR43792">
    <property type="entry name" value="GNAT FAMILY, PUTATIVE (AFU_ORTHOLOGUE AFUA_3G00765)-RELATED-RELATED"/>
    <property type="match status" value="1"/>
</dbReference>
<dbReference type="InterPro" id="IPR016181">
    <property type="entry name" value="Acyl_CoA_acyltransferase"/>
</dbReference>
<dbReference type="PROSITE" id="PS51186">
    <property type="entry name" value="GNAT"/>
    <property type="match status" value="1"/>
</dbReference>
<dbReference type="EMBL" id="CP058561">
    <property type="protein sequence ID" value="QUH28487.1"/>
    <property type="molecule type" value="Genomic_DNA"/>
</dbReference>
<dbReference type="InterPro" id="IPR051531">
    <property type="entry name" value="N-acetyltransferase"/>
</dbReference>
<dbReference type="SUPFAM" id="SSF55729">
    <property type="entry name" value="Acyl-CoA N-acyltransferases (Nat)"/>
    <property type="match status" value="1"/>
</dbReference>
<evidence type="ECO:0000313" key="3">
    <source>
        <dbReference type="Proteomes" id="UP000677305"/>
    </source>
</evidence>
<dbReference type="Proteomes" id="UP000677305">
    <property type="component" value="Chromosome"/>
</dbReference>
<sequence length="190" mass="22726">MKFELLYESYPIIESTELILKKIEEDDINDFFEIHSDEIIYKYIPGKAKKNINTVKNMIGHYERDFNKKKMIFLGIYIKKQLPKLVGIAEIFDIDKKISMVTIGYRLNPNYWGKGIATEATRRLTKYLIDEIEVNRIQAFVMTENKKSEEVLIRNHFEYEGTIRQGQMWKEKGIIDLKLYSLLREDFYNY</sequence>
<dbReference type="GO" id="GO:0016747">
    <property type="term" value="F:acyltransferase activity, transferring groups other than amino-acyl groups"/>
    <property type="evidence" value="ECO:0007669"/>
    <property type="project" value="InterPro"/>
</dbReference>
<dbReference type="InterPro" id="IPR000182">
    <property type="entry name" value="GNAT_dom"/>
</dbReference>
<keyword evidence="3" id="KW-1185">Reference proteome</keyword>
<dbReference type="RefSeq" id="WP_212692709.1">
    <property type="nucleotide sequence ID" value="NZ_CP058561.1"/>
</dbReference>
<organism evidence="2 3">
    <name type="scientific">Vallitalea guaymasensis</name>
    <dbReference type="NCBI Taxonomy" id="1185412"/>
    <lineage>
        <taxon>Bacteria</taxon>
        <taxon>Bacillati</taxon>
        <taxon>Bacillota</taxon>
        <taxon>Clostridia</taxon>
        <taxon>Lachnospirales</taxon>
        <taxon>Vallitaleaceae</taxon>
        <taxon>Vallitalea</taxon>
    </lineage>
</organism>
<protein>
    <submittedName>
        <fullName evidence="2">GNAT family N-acetyltransferase</fullName>
    </submittedName>
</protein>